<dbReference type="InterPro" id="IPR035901">
    <property type="entry name" value="GIY-YIG_endonuc_sf"/>
</dbReference>
<evidence type="ECO:0000313" key="3">
    <source>
        <dbReference type="EMBL" id="MEX1664389.1"/>
    </source>
</evidence>
<dbReference type="Gene3D" id="3.40.1440.10">
    <property type="entry name" value="GIY-YIG endonuclease"/>
    <property type="match status" value="1"/>
</dbReference>
<comment type="caution">
    <text evidence="3">The sequence shown here is derived from an EMBL/GenBank/DDBJ whole genome shotgun (WGS) entry which is preliminary data.</text>
</comment>
<proteinExistence type="inferred from homology"/>
<evidence type="ECO:0000313" key="4">
    <source>
        <dbReference type="Proteomes" id="UP001557484"/>
    </source>
</evidence>
<feature type="domain" description="GIY-YIG" evidence="2">
    <location>
        <begin position="2"/>
        <end position="78"/>
    </location>
</feature>
<dbReference type="PROSITE" id="PS50164">
    <property type="entry name" value="GIY_YIG"/>
    <property type="match status" value="1"/>
</dbReference>
<keyword evidence="4" id="KW-1185">Reference proteome</keyword>
<comment type="similarity">
    <text evidence="1">Belongs to the UPF0213 family.</text>
</comment>
<sequence length="95" mass="11317">MISPTVYILASKPHGTLYIGSTSNLTQRVWQHKRDLVDSFCTKYGVHSLVYFEQCDDMYAAICRERQLKRWNRAWKIQLIESENPIWEDLYFSIL</sequence>
<dbReference type="SMART" id="SM00465">
    <property type="entry name" value="GIYc"/>
    <property type="match status" value="1"/>
</dbReference>
<evidence type="ECO:0000259" key="2">
    <source>
        <dbReference type="PROSITE" id="PS50164"/>
    </source>
</evidence>
<dbReference type="PANTHER" id="PTHR34477">
    <property type="entry name" value="UPF0213 PROTEIN YHBQ"/>
    <property type="match status" value="1"/>
</dbReference>
<dbReference type="EMBL" id="JBFRYB010000001">
    <property type="protein sequence ID" value="MEX1664389.1"/>
    <property type="molecule type" value="Genomic_DNA"/>
</dbReference>
<gene>
    <name evidence="3" type="ORF">AB4875_02750</name>
</gene>
<dbReference type="Pfam" id="PF01541">
    <property type="entry name" value="GIY-YIG"/>
    <property type="match status" value="1"/>
</dbReference>
<accession>A0ABV3TUC1</accession>
<dbReference type="SUPFAM" id="SSF82771">
    <property type="entry name" value="GIY-YIG endonuclease"/>
    <property type="match status" value="1"/>
</dbReference>
<dbReference type="PANTHER" id="PTHR34477:SF5">
    <property type="entry name" value="BSL5627 PROTEIN"/>
    <property type="match status" value="1"/>
</dbReference>
<evidence type="ECO:0000256" key="1">
    <source>
        <dbReference type="ARBA" id="ARBA00007435"/>
    </source>
</evidence>
<dbReference type="InterPro" id="IPR050190">
    <property type="entry name" value="UPF0213_domain"/>
</dbReference>
<organism evidence="3 4">
    <name type="scientific">Zhongshania arctica</name>
    <dbReference type="NCBI Taxonomy" id="3238302"/>
    <lineage>
        <taxon>Bacteria</taxon>
        <taxon>Pseudomonadati</taxon>
        <taxon>Pseudomonadota</taxon>
        <taxon>Gammaproteobacteria</taxon>
        <taxon>Cellvibrionales</taxon>
        <taxon>Spongiibacteraceae</taxon>
        <taxon>Zhongshania</taxon>
    </lineage>
</organism>
<protein>
    <submittedName>
        <fullName evidence="3">GIY-YIG nuclease family protein</fullName>
    </submittedName>
</protein>
<dbReference type="RefSeq" id="WP_368374512.1">
    <property type="nucleotide sequence ID" value="NZ_JBFRYB010000001.1"/>
</dbReference>
<dbReference type="Proteomes" id="UP001557484">
    <property type="component" value="Unassembled WGS sequence"/>
</dbReference>
<name>A0ABV3TUC1_9GAMM</name>
<dbReference type="InterPro" id="IPR000305">
    <property type="entry name" value="GIY-YIG_endonuc"/>
</dbReference>
<dbReference type="CDD" id="cd10448">
    <property type="entry name" value="GIY-YIG_unchar_3"/>
    <property type="match status" value="1"/>
</dbReference>
<reference evidence="3 4" key="1">
    <citation type="journal article" date="2011" name="Int. J. Syst. Evol. Microbiol.">
        <title>Zhongshania antarctica gen. nov., sp. nov. and Zhongshania guokunii sp. nov., gammaproteobacteria respectively isolated from coastal attached (fast) ice and surface seawater of the Antarctic.</title>
        <authorList>
            <person name="Li H.J."/>
            <person name="Zhang X.Y."/>
            <person name="Chen C.X."/>
            <person name="Zhang Y.J."/>
            <person name="Gao Z.M."/>
            <person name="Yu Y."/>
            <person name="Chen X.L."/>
            <person name="Chen B."/>
            <person name="Zhang Y.Z."/>
        </authorList>
    </citation>
    <scope>NUCLEOTIDE SEQUENCE [LARGE SCALE GENOMIC DNA]</scope>
    <source>
        <strain evidence="3 4">R06B22</strain>
    </source>
</reference>